<evidence type="ECO:0000313" key="19">
    <source>
        <dbReference type="Proteomes" id="UP000095679"/>
    </source>
</evidence>
<evidence type="ECO:0000259" key="10">
    <source>
        <dbReference type="PROSITE" id="PS50075"/>
    </source>
</evidence>
<sequence>MFEKIKELIVESLGIEEDQVTMEASFKEDLKVDSLDLFEMVMSLEDEFDVEIPTEELEKMETVGDVVEYIKEHK</sequence>
<keyword evidence="1 7" id="KW-0596">Phosphopantetheine</keyword>
<dbReference type="OrthoDB" id="9804551at2"/>
<evidence type="ECO:0000313" key="14">
    <source>
        <dbReference type="EMBL" id="RGZ82422.1"/>
    </source>
</evidence>
<keyword evidence="3 7" id="KW-0597">Phosphoprotein</keyword>
<dbReference type="Proteomes" id="UP000283497">
    <property type="component" value="Unassembled WGS sequence"/>
</dbReference>
<dbReference type="GO" id="GO:0000035">
    <property type="term" value="F:acyl binding"/>
    <property type="evidence" value="ECO:0007669"/>
    <property type="project" value="TreeGrafter"/>
</dbReference>
<dbReference type="EMBL" id="QRQO01000057">
    <property type="protein sequence ID" value="RHN08831.1"/>
    <property type="molecule type" value="Genomic_DNA"/>
</dbReference>
<evidence type="ECO:0000313" key="18">
    <source>
        <dbReference type="Proteomes" id="UP000095390"/>
    </source>
</evidence>
<keyword evidence="23" id="KW-1185">Reference proteome</keyword>
<dbReference type="InterPro" id="IPR036736">
    <property type="entry name" value="ACP-like_sf"/>
</dbReference>
<evidence type="ECO:0000313" key="23">
    <source>
        <dbReference type="Proteomes" id="UP000284621"/>
    </source>
</evidence>
<comment type="pathway">
    <text evidence="7 9">Lipid metabolism; fatty acid biosynthesis.</text>
</comment>
<evidence type="ECO:0000256" key="1">
    <source>
        <dbReference type="ARBA" id="ARBA00022450"/>
    </source>
</evidence>
<evidence type="ECO:0000313" key="21">
    <source>
        <dbReference type="Proteomes" id="UP000283497"/>
    </source>
</evidence>
<dbReference type="Proteomes" id="UP000283700">
    <property type="component" value="Unassembled WGS sequence"/>
</dbReference>
<dbReference type="AlphaFoldDB" id="A0A173TNQ4"/>
<comment type="PTM">
    <text evidence="9">4'-phosphopantetheine is transferred from CoA to a specific serine of apo-ACP by acpS.</text>
</comment>
<dbReference type="NCBIfam" id="NF002148">
    <property type="entry name" value="PRK00982.1-2"/>
    <property type="match status" value="1"/>
</dbReference>
<dbReference type="Proteomes" id="UP000095390">
    <property type="component" value="Unassembled WGS sequence"/>
</dbReference>
<dbReference type="Proteomes" id="UP000095679">
    <property type="component" value="Unassembled WGS sequence"/>
</dbReference>
<dbReference type="PROSITE" id="PS50075">
    <property type="entry name" value="CARRIER"/>
    <property type="match status" value="1"/>
</dbReference>
<evidence type="ECO:0000256" key="7">
    <source>
        <dbReference type="HAMAP-Rule" id="MF_01217"/>
    </source>
</evidence>
<comment type="subcellular location">
    <subcellularLocation>
        <location evidence="7">Cytoplasm</location>
    </subcellularLocation>
</comment>
<comment type="PTM">
    <text evidence="7">4'-phosphopantetheine is transferred from CoA to a specific serine of apo-ACP by AcpS. This modification is essential for activity because fatty acids are bound in thioester linkage to the sulfhydryl of the prosthetic group.</text>
</comment>
<dbReference type="GO" id="GO:0000036">
    <property type="term" value="F:acyl carrier activity"/>
    <property type="evidence" value="ECO:0007669"/>
    <property type="project" value="UniProtKB-UniRule"/>
</dbReference>
<dbReference type="InterPro" id="IPR003231">
    <property type="entry name" value="ACP"/>
</dbReference>
<gene>
    <name evidence="11" type="primary">acpP_1</name>
    <name evidence="7 13" type="synonym">acpP</name>
    <name evidence="12" type="synonym">acpP_2</name>
    <name evidence="16" type="ORF">DW068_15680</name>
    <name evidence="15" type="ORF">DW833_13280</name>
    <name evidence="14" type="ORF">DW972_08710</name>
    <name evidence="17" type="ORF">DWZ29_14370</name>
    <name evidence="13" type="ORF">DXD91_07515</name>
    <name evidence="12" type="ORF">ERS852450_03128</name>
    <name evidence="11" type="ORF">ERS852578_01812</name>
</gene>
<dbReference type="GO" id="GO:0016020">
    <property type="term" value="C:membrane"/>
    <property type="evidence" value="ECO:0007669"/>
    <property type="project" value="GOC"/>
</dbReference>
<evidence type="ECO:0000313" key="16">
    <source>
        <dbReference type="EMBL" id="RHK33443.1"/>
    </source>
</evidence>
<evidence type="ECO:0000313" key="12">
    <source>
        <dbReference type="EMBL" id="CUP13209.1"/>
    </source>
</evidence>
<dbReference type="Proteomes" id="UP000262524">
    <property type="component" value="Unassembled WGS sequence"/>
</dbReference>
<feature type="domain" description="Carrier" evidence="10">
    <location>
        <begin position="1"/>
        <end position="74"/>
    </location>
</feature>
<evidence type="ECO:0000313" key="17">
    <source>
        <dbReference type="EMBL" id="RHN08831.1"/>
    </source>
</evidence>
<comment type="function">
    <text evidence="7 9">Carrier of the growing fatty acid chain in fatty acid biosynthesis.</text>
</comment>
<evidence type="ECO:0000256" key="3">
    <source>
        <dbReference type="ARBA" id="ARBA00022553"/>
    </source>
</evidence>
<comment type="similarity">
    <text evidence="7">Belongs to the acyl carrier protein (ACP) family.</text>
</comment>
<dbReference type="EMBL" id="QSEP01000049">
    <property type="protein sequence ID" value="RGZ82422.1"/>
    <property type="molecule type" value="Genomic_DNA"/>
</dbReference>
<dbReference type="GO" id="GO:0009245">
    <property type="term" value="P:lipid A biosynthetic process"/>
    <property type="evidence" value="ECO:0007669"/>
    <property type="project" value="TreeGrafter"/>
</dbReference>
<evidence type="ECO:0000256" key="4">
    <source>
        <dbReference type="ARBA" id="ARBA00022832"/>
    </source>
</evidence>
<dbReference type="NCBIfam" id="NF002150">
    <property type="entry name" value="PRK00982.1-4"/>
    <property type="match status" value="1"/>
</dbReference>
<feature type="modified residue" description="O-(pantetheine 4'-phosphoryl)serine" evidence="7">
    <location>
        <position position="34"/>
    </location>
</feature>
<dbReference type="HAMAP" id="MF_01217">
    <property type="entry name" value="Acyl_carrier"/>
    <property type="match status" value="1"/>
</dbReference>
<keyword evidence="2 7" id="KW-0444">Lipid biosynthesis</keyword>
<name>A0A173TNQ4_9FIRM</name>
<reference evidence="18 19" key="1">
    <citation type="submission" date="2015-09" db="EMBL/GenBank/DDBJ databases">
        <authorList>
            <consortium name="Pathogen Informatics"/>
        </authorList>
    </citation>
    <scope>NUCLEOTIDE SEQUENCE [LARGE SCALE GENOMIC DNA]</scope>
    <source>
        <strain evidence="12 19">2789STDY5834835</strain>
        <strain evidence="11 18">2789STDY5834966</strain>
    </source>
</reference>
<organism evidence="11 18">
    <name type="scientific">Anaerobutyricum hallii</name>
    <dbReference type="NCBI Taxonomy" id="39488"/>
    <lineage>
        <taxon>Bacteria</taxon>
        <taxon>Bacillati</taxon>
        <taxon>Bacillota</taxon>
        <taxon>Clostridia</taxon>
        <taxon>Lachnospirales</taxon>
        <taxon>Lachnospiraceae</taxon>
        <taxon>Anaerobutyricum</taxon>
    </lineage>
</organism>
<evidence type="ECO:0000256" key="8">
    <source>
        <dbReference type="NCBIfam" id="TIGR00517"/>
    </source>
</evidence>
<dbReference type="EMBL" id="QRNJ01000091">
    <property type="protein sequence ID" value="RHK33443.1"/>
    <property type="molecule type" value="Genomic_DNA"/>
</dbReference>
<evidence type="ECO:0000313" key="20">
    <source>
        <dbReference type="Proteomes" id="UP000262524"/>
    </source>
</evidence>
<reference evidence="20 21" key="2">
    <citation type="submission" date="2018-08" db="EMBL/GenBank/DDBJ databases">
        <title>A genome reference for cultivated species of the human gut microbiota.</title>
        <authorList>
            <person name="Zou Y."/>
            <person name="Xue W."/>
            <person name="Luo G."/>
        </authorList>
    </citation>
    <scope>NUCLEOTIDE SEQUENCE [LARGE SCALE GENOMIC DNA]</scope>
    <source>
        <strain evidence="17 22">AF31-17AC</strain>
        <strain evidence="16 21">AF45-14BH</strain>
        <strain evidence="15 23">AM34-3LB</strain>
        <strain evidence="14 24">AM48-23BH</strain>
        <strain evidence="13 20">TM10-1AC</strain>
    </source>
</reference>
<dbReference type="RefSeq" id="WP_005348769.1">
    <property type="nucleotide sequence ID" value="NZ_BLYK01000064.1"/>
</dbReference>
<dbReference type="Pfam" id="PF00550">
    <property type="entry name" value="PP-binding"/>
    <property type="match status" value="1"/>
</dbReference>
<evidence type="ECO:0000256" key="6">
    <source>
        <dbReference type="ARBA" id="ARBA00023160"/>
    </source>
</evidence>
<evidence type="ECO:0000313" key="11">
    <source>
        <dbReference type="EMBL" id="CUN03856.1"/>
    </source>
</evidence>
<evidence type="ECO:0000256" key="5">
    <source>
        <dbReference type="ARBA" id="ARBA00023098"/>
    </source>
</evidence>
<evidence type="ECO:0000256" key="2">
    <source>
        <dbReference type="ARBA" id="ARBA00022516"/>
    </source>
</evidence>
<evidence type="ECO:0000313" key="15">
    <source>
        <dbReference type="EMBL" id="RHC61421.1"/>
    </source>
</evidence>
<dbReference type="EMBL" id="CYZL01000044">
    <property type="protein sequence ID" value="CUP13209.1"/>
    <property type="molecule type" value="Genomic_DNA"/>
</dbReference>
<evidence type="ECO:0000313" key="22">
    <source>
        <dbReference type="Proteomes" id="UP000283700"/>
    </source>
</evidence>
<proteinExistence type="inferred from homology"/>
<dbReference type="GeneID" id="75047734"/>
<dbReference type="Proteomes" id="UP000286561">
    <property type="component" value="Unassembled WGS sequence"/>
</dbReference>
<dbReference type="Gene3D" id="1.10.1200.10">
    <property type="entry name" value="ACP-like"/>
    <property type="match status" value="1"/>
</dbReference>
<evidence type="ECO:0000313" key="13">
    <source>
        <dbReference type="EMBL" id="RGI88011.1"/>
    </source>
</evidence>
<dbReference type="Proteomes" id="UP000284621">
    <property type="component" value="Unassembled WGS sequence"/>
</dbReference>
<dbReference type="EMBL" id="CYYC01000020">
    <property type="protein sequence ID" value="CUN03856.1"/>
    <property type="molecule type" value="Genomic_DNA"/>
</dbReference>
<protein>
    <recommendedName>
        <fullName evidence="7 8">Acyl carrier protein</fullName>
        <shortName evidence="7">ACP</shortName>
    </recommendedName>
</protein>
<dbReference type="EMBL" id="QSID01000017">
    <property type="protein sequence ID" value="RHC61421.1"/>
    <property type="molecule type" value="Genomic_DNA"/>
</dbReference>
<accession>A0A173TNQ4</accession>
<dbReference type="EMBL" id="QSOE01000039">
    <property type="protein sequence ID" value="RGI88011.1"/>
    <property type="molecule type" value="Genomic_DNA"/>
</dbReference>
<keyword evidence="5 7" id="KW-0443">Lipid metabolism</keyword>
<dbReference type="SUPFAM" id="SSF47336">
    <property type="entry name" value="ACP-like"/>
    <property type="match status" value="1"/>
</dbReference>
<dbReference type="UniPathway" id="UPA00094"/>
<keyword evidence="6 7" id="KW-0275">Fatty acid biosynthesis</keyword>
<evidence type="ECO:0000256" key="9">
    <source>
        <dbReference type="RuleBase" id="RU003545"/>
    </source>
</evidence>
<keyword evidence="4 7" id="KW-0276">Fatty acid metabolism</keyword>
<keyword evidence="7" id="KW-0963">Cytoplasm</keyword>
<dbReference type="PANTHER" id="PTHR20863">
    <property type="entry name" value="ACYL CARRIER PROTEIN"/>
    <property type="match status" value="1"/>
</dbReference>
<evidence type="ECO:0000313" key="24">
    <source>
        <dbReference type="Proteomes" id="UP000286561"/>
    </source>
</evidence>
<dbReference type="PANTHER" id="PTHR20863:SF76">
    <property type="entry name" value="CARRIER DOMAIN-CONTAINING PROTEIN"/>
    <property type="match status" value="1"/>
</dbReference>
<dbReference type="InterPro" id="IPR009081">
    <property type="entry name" value="PP-bd_ACP"/>
</dbReference>
<dbReference type="NCBIfam" id="TIGR00517">
    <property type="entry name" value="acyl_carrier"/>
    <property type="match status" value="1"/>
</dbReference>
<dbReference type="GO" id="GO:0005829">
    <property type="term" value="C:cytosol"/>
    <property type="evidence" value="ECO:0007669"/>
    <property type="project" value="TreeGrafter"/>
</dbReference>